<gene>
    <name evidence="2" type="primary">A01g500070.1_BraROA</name>
    <name evidence="2" type="ORF">IGI04_000054</name>
</gene>
<accession>A0ABQ7NNQ9</accession>
<sequence length="233" mass="25143">MITMIKPSRTGAPDKLAWLSSKSGEYTTKTEGQLAPWILWHIWTARNNLVFKDKTISATDNLSKALAAAREWNACQQTEAPMKRALPPASTAATNSALIKTDAAWNENLMVAGLGWTVESQQGTSSYSTPTHHVRSPLAAEALALREALGKCQELGLSRIRIESDSAVLIKALKSGTSLAGLYGVLVDIVSLASSFECCSFNWISRVRNVEADMLAKQSLAVELALMAPPTLV</sequence>
<organism evidence="2 3">
    <name type="scientific">Brassica rapa subsp. trilocularis</name>
    <dbReference type="NCBI Taxonomy" id="1813537"/>
    <lineage>
        <taxon>Eukaryota</taxon>
        <taxon>Viridiplantae</taxon>
        <taxon>Streptophyta</taxon>
        <taxon>Embryophyta</taxon>
        <taxon>Tracheophyta</taxon>
        <taxon>Spermatophyta</taxon>
        <taxon>Magnoliopsida</taxon>
        <taxon>eudicotyledons</taxon>
        <taxon>Gunneridae</taxon>
        <taxon>Pentapetalae</taxon>
        <taxon>rosids</taxon>
        <taxon>malvids</taxon>
        <taxon>Brassicales</taxon>
        <taxon>Brassicaceae</taxon>
        <taxon>Brassiceae</taxon>
        <taxon>Brassica</taxon>
    </lineage>
</organism>
<feature type="domain" description="RNase H type-1" evidence="1">
    <location>
        <begin position="101"/>
        <end position="218"/>
    </location>
</feature>
<evidence type="ECO:0000313" key="3">
    <source>
        <dbReference type="Proteomes" id="UP000823674"/>
    </source>
</evidence>
<dbReference type="SUPFAM" id="SSF53098">
    <property type="entry name" value="Ribonuclease H-like"/>
    <property type="match status" value="1"/>
</dbReference>
<keyword evidence="3" id="KW-1185">Reference proteome</keyword>
<dbReference type="Pfam" id="PF13456">
    <property type="entry name" value="RVT_3"/>
    <property type="match status" value="1"/>
</dbReference>
<name>A0ABQ7NNQ9_BRACM</name>
<evidence type="ECO:0000313" key="2">
    <source>
        <dbReference type="EMBL" id="KAG5412487.1"/>
    </source>
</evidence>
<dbReference type="EMBL" id="JADBGQ010000001">
    <property type="protein sequence ID" value="KAG5412487.1"/>
    <property type="molecule type" value="Genomic_DNA"/>
</dbReference>
<reference evidence="2 3" key="1">
    <citation type="submission" date="2021-03" db="EMBL/GenBank/DDBJ databases">
        <authorList>
            <person name="King G.J."/>
            <person name="Bancroft I."/>
            <person name="Baten A."/>
            <person name="Bloomfield J."/>
            <person name="Borpatragohain P."/>
            <person name="He Z."/>
            <person name="Irish N."/>
            <person name="Irwin J."/>
            <person name="Liu K."/>
            <person name="Mauleon R.P."/>
            <person name="Moore J."/>
            <person name="Morris R."/>
            <person name="Ostergaard L."/>
            <person name="Wang B."/>
            <person name="Wells R."/>
        </authorList>
    </citation>
    <scope>NUCLEOTIDE SEQUENCE [LARGE SCALE GENOMIC DNA]</scope>
    <source>
        <strain evidence="2">R-o-18</strain>
        <tissue evidence="2">Leaf</tissue>
    </source>
</reference>
<dbReference type="Gene3D" id="3.30.420.10">
    <property type="entry name" value="Ribonuclease H-like superfamily/Ribonuclease H"/>
    <property type="match status" value="1"/>
</dbReference>
<dbReference type="PANTHER" id="PTHR47074">
    <property type="entry name" value="BNAC02G40300D PROTEIN"/>
    <property type="match status" value="1"/>
</dbReference>
<dbReference type="InterPro" id="IPR002156">
    <property type="entry name" value="RNaseH_domain"/>
</dbReference>
<dbReference type="InterPro" id="IPR052929">
    <property type="entry name" value="RNase_H-like_EbsB-rel"/>
</dbReference>
<evidence type="ECO:0000259" key="1">
    <source>
        <dbReference type="Pfam" id="PF13456"/>
    </source>
</evidence>
<dbReference type="Proteomes" id="UP000823674">
    <property type="component" value="Chromosome A01"/>
</dbReference>
<dbReference type="InterPro" id="IPR036397">
    <property type="entry name" value="RNaseH_sf"/>
</dbReference>
<comment type="caution">
    <text evidence="2">The sequence shown here is derived from an EMBL/GenBank/DDBJ whole genome shotgun (WGS) entry which is preliminary data.</text>
</comment>
<protein>
    <recommendedName>
        <fullName evidence="1">RNase H type-1 domain-containing protein</fullName>
    </recommendedName>
</protein>
<proteinExistence type="predicted"/>
<dbReference type="PANTHER" id="PTHR47074:SF11">
    <property type="entry name" value="REVERSE TRANSCRIPTASE-LIKE PROTEIN"/>
    <property type="match status" value="1"/>
</dbReference>
<dbReference type="InterPro" id="IPR012337">
    <property type="entry name" value="RNaseH-like_sf"/>
</dbReference>